<name>A0A371X2W0_9HYPH</name>
<dbReference type="EMBL" id="QURL01000004">
    <property type="protein sequence ID" value="RFC63557.1"/>
    <property type="molecule type" value="Genomic_DNA"/>
</dbReference>
<keyword evidence="2" id="KW-1185">Reference proteome</keyword>
<comment type="caution">
    <text evidence="1">The sequence shown here is derived from an EMBL/GenBank/DDBJ whole genome shotgun (WGS) entry which is preliminary data.</text>
</comment>
<evidence type="ECO:0000313" key="1">
    <source>
        <dbReference type="EMBL" id="RFC63557.1"/>
    </source>
</evidence>
<sequence length="204" mass="22432">MRAIGAMRASKLLALPVRISKRERKNRIMARLFRTLAASLGLLGVLAAIGFVTLGPKRVWRIAGEADQGSVDWDRLQRSANPNDAFAASLGASATPADITLDPFDGEPSELVRKVDAYLRSNALPETFERVDDGRDPLYRRYVARTPMMGFPDTLNVAARRVGDRTGLLLYSRSLVGKSDLGANRKRILSIVDAVRSRPIASQR</sequence>
<dbReference type="Pfam" id="PF07386">
    <property type="entry name" value="DUF1499"/>
    <property type="match status" value="1"/>
</dbReference>
<organism evidence="1 2">
    <name type="scientific">Fulvimarina endophytica</name>
    <dbReference type="NCBI Taxonomy" id="2293836"/>
    <lineage>
        <taxon>Bacteria</taxon>
        <taxon>Pseudomonadati</taxon>
        <taxon>Pseudomonadota</taxon>
        <taxon>Alphaproteobacteria</taxon>
        <taxon>Hyphomicrobiales</taxon>
        <taxon>Aurantimonadaceae</taxon>
        <taxon>Fulvimarina</taxon>
    </lineage>
</organism>
<accession>A0A371X2W0</accession>
<dbReference type="InterPro" id="IPR010865">
    <property type="entry name" value="DUF1499"/>
</dbReference>
<gene>
    <name evidence="1" type="ORF">DYI37_11105</name>
</gene>
<proteinExistence type="predicted"/>
<protein>
    <submittedName>
        <fullName evidence="1">DUF1499 domain-containing protein</fullName>
    </submittedName>
</protein>
<dbReference type="Proteomes" id="UP000264310">
    <property type="component" value="Unassembled WGS sequence"/>
</dbReference>
<evidence type="ECO:0000313" key="2">
    <source>
        <dbReference type="Proteomes" id="UP000264310"/>
    </source>
</evidence>
<dbReference type="AlphaFoldDB" id="A0A371X2W0"/>
<reference evidence="1 2" key="1">
    <citation type="submission" date="2018-08" db="EMBL/GenBank/DDBJ databases">
        <title>Fulvimarina sp. 85, whole genome shotgun sequence.</title>
        <authorList>
            <person name="Tuo L."/>
        </authorList>
    </citation>
    <scope>NUCLEOTIDE SEQUENCE [LARGE SCALE GENOMIC DNA]</scope>
    <source>
        <strain evidence="1 2">85</strain>
    </source>
</reference>